<feature type="compositionally biased region" description="Polar residues" evidence="10">
    <location>
        <begin position="249"/>
        <end position="261"/>
    </location>
</feature>
<proteinExistence type="inferred from homology"/>
<dbReference type="Gene3D" id="3.80.10.10">
    <property type="entry name" value="Ribonuclease Inhibitor"/>
    <property type="match status" value="1"/>
</dbReference>
<feature type="compositionally biased region" description="Polar residues" evidence="10">
    <location>
        <begin position="297"/>
        <end position="306"/>
    </location>
</feature>
<evidence type="ECO:0000256" key="7">
    <source>
        <dbReference type="ARBA" id="ARBA00061023"/>
    </source>
</evidence>
<dbReference type="FunFam" id="3.80.10.10:FF:000489">
    <property type="entry name" value="Centrosomal protein of 72 kDa"/>
    <property type="match status" value="1"/>
</dbReference>
<keyword evidence="3" id="KW-0433">Leucine-rich repeat</keyword>
<dbReference type="InterPro" id="IPR055320">
    <property type="entry name" value="CEP72-like"/>
</dbReference>
<dbReference type="EMBL" id="JAFHDT010000008">
    <property type="protein sequence ID" value="KAI7806225.1"/>
    <property type="molecule type" value="Genomic_DNA"/>
</dbReference>
<dbReference type="InterPro" id="IPR003603">
    <property type="entry name" value="U2A'_phosphoprotein32A_C"/>
</dbReference>
<evidence type="ECO:0000256" key="3">
    <source>
        <dbReference type="ARBA" id="ARBA00022614"/>
    </source>
</evidence>
<dbReference type="InterPro" id="IPR001611">
    <property type="entry name" value="Leu-rich_rpt"/>
</dbReference>
<keyword evidence="13" id="KW-1185">Reference proteome</keyword>
<evidence type="ECO:0000256" key="5">
    <source>
        <dbReference type="ARBA" id="ARBA00023054"/>
    </source>
</evidence>
<keyword evidence="5 9" id="KW-0175">Coiled coil</keyword>
<feature type="coiled-coil region" evidence="9">
    <location>
        <begin position="355"/>
        <end position="435"/>
    </location>
</feature>
<dbReference type="GO" id="GO:0034451">
    <property type="term" value="C:centriolar satellite"/>
    <property type="evidence" value="ECO:0007669"/>
    <property type="project" value="UniProtKB-ARBA"/>
</dbReference>
<dbReference type="Pfam" id="PF14580">
    <property type="entry name" value="LRR_9"/>
    <property type="match status" value="1"/>
</dbReference>
<sequence>MREVALQFKTMAADDFTITEQWIRDKLNLQHICLADVRSLSLPGTYEGKICHVGSALKNFVRLKTLDLSHNALITVKGIEHLELLENLNLYYNRLESLRDVFSLHKLQNLTELDLRLNPVVRRHPHYRLYFIHAITKLRKLDDCPVRDRERKAALLHFSSENNLEQIHKKQVLTQDANGRSSELRIKAVERMMKTISLLEGNEEAALNEVYKHQTLSPEISQGPGAHAQQGAHRVTFVSPVAERRHAVKTQSGTVRGQSVFTPHPSDLHEGEHGALKMRNQTENSSNPVLNPPRLTYRTQDPTSGRSPPASERKPRRGAYRKPMELLLGVMEEHWSGKKENHHERTFLMNTVQILTMMENDVADGEQEIQTLKETVKTLNSEAELQKEQRQDEIGSLKLQLQQAQESIESVNGQLKTLLEENVALQKQLIRTEEKLLTSRLKKLTDVKDRGEPCESEELNRRRAQEHQIRPPENYKSMIARNECLLRQLEEALMG</sequence>
<keyword evidence="6" id="KW-0206">Cytoskeleton</keyword>
<organism evidence="12 13">
    <name type="scientific">Triplophysa rosa</name>
    <name type="common">Cave loach</name>
    <dbReference type="NCBI Taxonomy" id="992332"/>
    <lineage>
        <taxon>Eukaryota</taxon>
        <taxon>Metazoa</taxon>
        <taxon>Chordata</taxon>
        <taxon>Craniata</taxon>
        <taxon>Vertebrata</taxon>
        <taxon>Euteleostomi</taxon>
        <taxon>Actinopterygii</taxon>
        <taxon>Neopterygii</taxon>
        <taxon>Teleostei</taxon>
        <taxon>Ostariophysi</taxon>
        <taxon>Cypriniformes</taxon>
        <taxon>Nemacheilidae</taxon>
        <taxon>Triplophysa</taxon>
    </lineage>
</organism>
<evidence type="ECO:0000259" key="11">
    <source>
        <dbReference type="SMART" id="SM00446"/>
    </source>
</evidence>
<evidence type="ECO:0000256" key="4">
    <source>
        <dbReference type="ARBA" id="ARBA00022737"/>
    </source>
</evidence>
<evidence type="ECO:0000256" key="1">
    <source>
        <dbReference type="ARBA" id="ARBA00004300"/>
    </source>
</evidence>
<evidence type="ECO:0000256" key="9">
    <source>
        <dbReference type="SAM" id="Coils"/>
    </source>
</evidence>
<evidence type="ECO:0000256" key="2">
    <source>
        <dbReference type="ARBA" id="ARBA00022490"/>
    </source>
</evidence>
<feature type="compositionally biased region" description="Basic and acidic residues" evidence="10">
    <location>
        <begin position="266"/>
        <end position="275"/>
    </location>
</feature>
<dbReference type="PANTHER" id="PTHR23311:SF5">
    <property type="entry name" value="CENTROSOMAL PROTEIN OF 72 KDA"/>
    <property type="match status" value="1"/>
</dbReference>
<protein>
    <recommendedName>
        <fullName evidence="8">Centrosomal protein of 72 kDa</fullName>
    </recommendedName>
</protein>
<dbReference type="PROSITE" id="PS51450">
    <property type="entry name" value="LRR"/>
    <property type="match status" value="2"/>
</dbReference>
<feature type="region of interest" description="Disordered" evidence="10">
    <location>
        <begin position="448"/>
        <end position="468"/>
    </location>
</feature>
<dbReference type="Proteomes" id="UP001059041">
    <property type="component" value="Linkage Group LG8"/>
</dbReference>
<dbReference type="PANTHER" id="PTHR23311">
    <property type="entry name" value="HEAT SHOCK REGULATED 2"/>
    <property type="match status" value="1"/>
</dbReference>
<evidence type="ECO:0000256" key="6">
    <source>
        <dbReference type="ARBA" id="ARBA00023212"/>
    </source>
</evidence>
<feature type="region of interest" description="Disordered" evidence="10">
    <location>
        <begin position="247"/>
        <end position="320"/>
    </location>
</feature>
<evidence type="ECO:0000313" key="13">
    <source>
        <dbReference type="Proteomes" id="UP001059041"/>
    </source>
</evidence>
<dbReference type="AlphaFoldDB" id="A0A9W7WQ33"/>
<dbReference type="SMART" id="SM00446">
    <property type="entry name" value="LRRcap"/>
    <property type="match status" value="1"/>
</dbReference>
<dbReference type="SUPFAM" id="SSF52058">
    <property type="entry name" value="L domain-like"/>
    <property type="match status" value="1"/>
</dbReference>
<comment type="caution">
    <text evidence="12">The sequence shown here is derived from an EMBL/GenBank/DDBJ whole genome shotgun (WGS) entry which is preliminary data.</text>
</comment>
<reference evidence="12" key="1">
    <citation type="submission" date="2021-02" db="EMBL/GenBank/DDBJ databases">
        <title>Comparative genomics reveals that relaxation of natural selection precedes convergent phenotypic evolution of cavefish.</title>
        <authorList>
            <person name="Peng Z."/>
        </authorList>
    </citation>
    <scope>NUCLEOTIDE SEQUENCE</scope>
    <source>
        <tissue evidence="12">Muscle</tissue>
    </source>
</reference>
<evidence type="ECO:0000256" key="10">
    <source>
        <dbReference type="SAM" id="MobiDB-lite"/>
    </source>
</evidence>
<comment type="similarity">
    <text evidence="7">Belongs to the CEP72 family.</text>
</comment>
<evidence type="ECO:0000256" key="8">
    <source>
        <dbReference type="ARBA" id="ARBA00070210"/>
    </source>
</evidence>
<keyword evidence="4" id="KW-0677">Repeat</keyword>
<comment type="subcellular location">
    <subcellularLocation>
        <location evidence="1">Cytoplasm</location>
        <location evidence="1">Cytoskeleton</location>
        <location evidence="1">Microtubule organizing center</location>
        <location evidence="1">Centrosome</location>
    </subcellularLocation>
</comment>
<accession>A0A9W7WQ33</accession>
<keyword evidence="2" id="KW-0963">Cytoplasm</keyword>
<feature type="compositionally biased region" description="Polar residues" evidence="10">
    <location>
        <begin position="279"/>
        <end position="289"/>
    </location>
</feature>
<dbReference type="InterPro" id="IPR032675">
    <property type="entry name" value="LRR_dom_sf"/>
</dbReference>
<evidence type="ECO:0000313" key="12">
    <source>
        <dbReference type="EMBL" id="KAI7806225.1"/>
    </source>
</evidence>
<name>A0A9W7WQ33_TRIRA</name>
<feature type="domain" description="U2A'/phosphoprotein 32 family A C-terminal" evidence="11">
    <location>
        <begin position="124"/>
        <end position="142"/>
    </location>
</feature>
<gene>
    <name evidence="12" type="ORF">IRJ41_002416</name>
</gene>